<evidence type="ECO:0000256" key="4">
    <source>
        <dbReference type="ARBA" id="ARBA00019595"/>
    </source>
</evidence>
<comment type="catalytic activity">
    <reaction evidence="1 7">
        <text>dTDP-4-dehydro-6-deoxy-alpha-D-glucose = dTDP-4-dehydro-beta-L-rhamnose</text>
        <dbReference type="Rhea" id="RHEA:16969"/>
        <dbReference type="ChEBI" id="CHEBI:57649"/>
        <dbReference type="ChEBI" id="CHEBI:62830"/>
        <dbReference type="EC" id="5.1.3.13"/>
    </reaction>
</comment>
<dbReference type="InterPro" id="IPR000888">
    <property type="entry name" value="RmlC-like"/>
</dbReference>
<dbReference type="HOGENOM" id="CLU_090940_1_1_10"/>
<dbReference type="eggNOG" id="COG1898">
    <property type="taxonomic scope" value="Bacteria"/>
</dbReference>
<evidence type="ECO:0000313" key="9">
    <source>
        <dbReference type="Proteomes" id="UP000006049"/>
    </source>
</evidence>
<dbReference type="Gene3D" id="2.60.120.10">
    <property type="entry name" value="Jelly Rolls"/>
    <property type="match status" value="1"/>
</dbReference>
<name>I3YZF0_AEQSU</name>
<dbReference type="GO" id="GO:0008830">
    <property type="term" value="F:dTDP-4-dehydrorhamnose 3,5-epimerase activity"/>
    <property type="evidence" value="ECO:0007669"/>
    <property type="project" value="UniProtKB-UniRule"/>
</dbReference>
<evidence type="ECO:0000256" key="6">
    <source>
        <dbReference type="PIRSR" id="PIRSR600888-3"/>
    </source>
</evidence>
<protein>
    <recommendedName>
        <fullName evidence="4 7">dTDP-4-dehydrorhamnose 3,5-epimerase</fullName>
        <ecNumber evidence="3 7">5.1.3.13</ecNumber>
    </recommendedName>
    <alternativeName>
        <fullName evidence="7">Thymidine diphospho-4-keto-rhamnose 3,5-epimerase</fullName>
    </alternativeName>
</protein>
<feature type="site" description="Participates in a stacking interaction with the thymidine ring of dTDP-4-oxo-6-deoxyglucose" evidence="6">
    <location>
        <position position="160"/>
    </location>
</feature>
<dbReference type="InterPro" id="IPR014710">
    <property type="entry name" value="RmlC-like_jellyroll"/>
</dbReference>
<dbReference type="Proteomes" id="UP000006049">
    <property type="component" value="Chromosome"/>
</dbReference>
<sequence length="203" mass="23383">MDDASYHWSISKILSGTISINPMKVEATKIKDCFIINPKVFSDERGYFMESFNLELFNDKTGLNVHFVQDNESKSSYGVIRGLHAQQGVYAQSKLVRVLKGEVLDVVVDFRPHSETYLQHFKIKLSAKNKNQLFVPKGCLHGFSVLSKSATFFYKCDNYYNKDSEIGLRFDDPQFNIDWQISENEALISTKDLNLPFYKNLKL</sequence>
<comment type="pathway">
    <text evidence="7">Carbohydrate biosynthesis; dTDP-L-rhamnose biosynthesis.</text>
</comment>
<keyword evidence="9" id="KW-1185">Reference proteome</keyword>
<gene>
    <name evidence="8" type="ordered locus">Aeqsu_2927</name>
</gene>
<dbReference type="SUPFAM" id="SSF51182">
    <property type="entry name" value="RmlC-like cupins"/>
    <property type="match status" value="1"/>
</dbReference>
<organism evidence="8 9">
    <name type="scientific">Aequorivita sublithincola (strain DSM 14238 / LMG 21431 / ACAM 643 / 9-3)</name>
    <dbReference type="NCBI Taxonomy" id="746697"/>
    <lineage>
        <taxon>Bacteria</taxon>
        <taxon>Pseudomonadati</taxon>
        <taxon>Bacteroidota</taxon>
        <taxon>Flavobacteriia</taxon>
        <taxon>Flavobacteriales</taxon>
        <taxon>Flavobacteriaceae</taxon>
        <taxon>Aequorivita</taxon>
    </lineage>
</organism>
<dbReference type="PANTHER" id="PTHR21047:SF2">
    <property type="entry name" value="THYMIDINE DIPHOSPHO-4-KETO-RHAMNOSE 3,5-EPIMERASE"/>
    <property type="match status" value="1"/>
</dbReference>
<reference evidence="8 9" key="1">
    <citation type="submission" date="2012-06" db="EMBL/GenBank/DDBJ databases">
        <title>The complete genome of Aequorivita sublithincola DSM 14238.</title>
        <authorList>
            <consortium name="US DOE Joint Genome Institute (JGI-PGF)"/>
            <person name="Lucas S."/>
            <person name="Copeland A."/>
            <person name="Lapidus A."/>
            <person name="Goodwin L."/>
            <person name="Pitluck S."/>
            <person name="Peters L."/>
            <person name="Munk A.C.C."/>
            <person name="Kyrpides N."/>
            <person name="Mavromatis K."/>
            <person name="Pagani I."/>
            <person name="Ivanova N."/>
            <person name="Ovchinnikova G."/>
            <person name="Zeytun A."/>
            <person name="Detter J.C."/>
            <person name="Han C."/>
            <person name="Land M."/>
            <person name="Hauser L."/>
            <person name="Markowitz V."/>
            <person name="Cheng J.-F."/>
            <person name="Hugenholtz P."/>
            <person name="Woyke T."/>
            <person name="Wu D."/>
            <person name="Tindall B."/>
            <person name="Faehnrich R."/>
            <person name="Brambilla E."/>
            <person name="Klenk H.-P."/>
            <person name="Eisen J.A."/>
        </authorList>
    </citation>
    <scope>NUCLEOTIDE SEQUENCE [LARGE SCALE GENOMIC DNA]</scope>
    <source>
        <strain evidence="9">DSM 14238 / LMG 21431 / ACAM 643 / 9-3</strain>
    </source>
</reference>
<dbReference type="NCBIfam" id="TIGR01221">
    <property type="entry name" value="rmlC"/>
    <property type="match status" value="1"/>
</dbReference>
<dbReference type="CDD" id="cd00438">
    <property type="entry name" value="cupin_RmlC"/>
    <property type="match status" value="1"/>
</dbReference>
<feature type="active site" description="Proton acceptor" evidence="5">
    <location>
        <position position="84"/>
    </location>
</feature>
<dbReference type="Pfam" id="PF00908">
    <property type="entry name" value="dTDP_sugar_isom"/>
    <property type="match status" value="1"/>
</dbReference>
<comment type="similarity">
    <text evidence="7">Belongs to the dTDP-4-dehydrorhamnose 3,5-epimerase family.</text>
</comment>
<comment type="subunit">
    <text evidence="7">Homodimer.</text>
</comment>
<dbReference type="GO" id="GO:0000271">
    <property type="term" value="P:polysaccharide biosynthetic process"/>
    <property type="evidence" value="ECO:0007669"/>
    <property type="project" value="TreeGrafter"/>
</dbReference>
<evidence type="ECO:0000256" key="5">
    <source>
        <dbReference type="PIRSR" id="PIRSR600888-1"/>
    </source>
</evidence>
<keyword evidence="7" id="KW-0413">Isomerase</keyword>
<dbReference type="UniPathway" id="UPA00124"/>
<evidence type="ECO:0000256" key="3">
    <source>
        <dbReference type="ARBA" id="ARBA00012098"/>
    </source>
</evidence>
<evidence type="ECO:0000256" key="7">
    <source>
        <dbReference type="RuleBase" id="RU364069"/>
    </source>
</evidence>
<feature type="active site" description="Proton donor" evidence="5">
    <location>
        <position position="154"/>
    </location>
</feature>
<evidence type="ECO:0000256" key="1">
    <source>
        <dbReference type="ARBA" id="ARBA00001298"/>
    </source>
</evidence>
<evidence type="ECO:0000313" key="8">
    <source>
        <dbReference type="EMBL" id="AFL82368.1"/>
    </source>
</evidence>
<comment type="function">
    <text evidence="2 7">Catalyzes the epimerization of the C3' and C5'positions of dTDP-6-deoxy-D-xylo-4-hexulose, forming dTDP-6-deoxy-L-lyxo-4-hexulose.</text>
</comment>
<dbReference type="KEGG" id="asl:Aeqsu_2927"/>
<proteinExistence type="inferred from homology"/>
<dbReference type="GO" id="GO:0019305">
    <property type="term" value="P:dTDP-rhamnose biosynthetic process"/>
    <property type="evidence" value="ECO:0007669"/>
    <property type="project" value="UniProtKB-UniRule"/>
</dbReference>
<dbReference type="EC" id="5.1.3.13" evidence="3 7"/>
<dbReference type="GO" id="GO:0005829">
    <property type="term" value="C:cytosol"/>
    <property type="evidence" value="ECO:0007669"/>
    <property type="project" value="TreeGrafter"/>
</dbReference>
<dbReference type="PATRIC" id="fig|746697.3.peg.2979"/>
<accession>I3YZF0</accession>
<dbReference type="STRING" id="746697.Aeqsu_2927"/>
<evidence type="ECO:0000256" key="2">
    <source>
        <dbReference type="ARBA" id="ARBA00001997"/>
    </source>
</evidence>
<dbReference type="PANTHER" id="PTHR21047">
    <property type="entry name" value="DTDP-6-DEOXY-D-GLUCOSE-3,5 EPIMERASE"/>
    <property type="match status" value="1"/>
</dbReference>
<dbReference type="InterPro" id="IPR011051">
    <property type="entry name" value="RmlC_Cupin_sf"/>
</dbReference>
<dbReference type="AlphaFoldDB" id="I3YZF0"/>
<dbReference type="EMBL" id="CP003280">
    <property type="protein sequence ID" value="AFL82368.1"/>
    <property type="molecule type" value="Genomic_DNA"/>
</dbReference>